<evidence type="ECO:0000313" key="2">
    <source>
        <dbReference type="Proteomes" id="UP000188605"/>
    </source>
</evidence>
<comment type="caution">
    <text evidence="1">The sequence shown here is derived from an EMBL/GenBank/DDBJ whole genome shotgun (WGS) entry which is preliminary data.</text>
</comment>
<evidence type="ECO:0000313" key="1">
    <source>
        <dbReference type="EMBL" id="ONI40536.1"/>
    </source>
</evidence>
<sequence length="66" mass="7245">MFAAVSLTIAGVNIVASMYYTSINQPLISVIIAISRSLVMLIVGLYLFFHIMGQDGIWASFIFADE</sequence>
<proteinExistence type="predicted"/>
<dbReference type="EMBL" id="LJDB01000049">
    <property type="protein sequence ID" value="ONI40536.1"/>
    <property type="molecule type" value="Genomic_DNA"/>
</dbReference>
<reference evidence="1" key="1">
    <citation type="submission" date="2016-08" db="EMBL/GenBank/DDBJ databases">
        <authorList>
            <person name="Ngugi D.K."/>
            <person name="Miyake S."/>
            <person name="Stingl U."/>
        </authorList>
    </citation>
    <scope>NUCLEOTIDE SEQUENCE</scope>
    <source>
        <strain evidence="1">SCG-B11WGA-EpuloA1</strain>
    </source>
</reference>
<accession>A0ACC8XCT8</accession>
<gene>
    <name evidence="1" type="ORF">AN396_05715</name>
</gene>
<keyword evidence="2" id="KW-1185">Reference proteome</keyword>
<name>A0ACC8XCT8_9FIRM</name>
<organism evidence="1 2">
    <name type="scientific">Candidatus Epulonipiscium fishelsonii</name>
    <dbReference type="NCBI Taxonomy" id="77094"/>
    <lineage>
        <taxon>Bacteria</taxon>
        <taxon>Bacillati</taxon>
        <taxon>Bacillota</taxon>
        <taxon>Clostridia</taxon>
        <taxon>Lachnospirales</taxon>
        <taxon>Lachnospiraceae</taxon>
        <taxon>Candidatus Epulonipiscium</taxon>
    </lineage>
</organism>
<protein>
    <submittedName>
        <fullName evidence="1">Uncharacterized protein</fullName>
    </submittedName>
</protein>
<dbReference type="Proteomes" id="UP000188605">
    <property type="component" value="Unassembled WGS sequence"/>
</dbReference>